<organism evidence="1 2">
    <name type="scientific">Flagellimonas nanhaiensis</name>
    <dbReference type="NCBI Taxonomy" id="2292706"/>
    <lineage>
        <taxon>Bacteria</taxon>
        <taxon>Pseudomonadati</taxon>
        <taxon>Bacteroidota</taxon>
        <taxon>Flavobacteriia</taxon>
        <taxon>Flavobacteriales</taxon>
        <taxon>Flavobacteriaceae</taxon>
        <taxon>Flagellimonas</taxon>
    </lineage>
</organism>
<dbReference type="Proteomes" id="UP000261828">
    <property type="component" value="Unassembled WGS sequence"/>
</dbReference>
<comment type="caution">
    <text evidence="1">The sequence shown here is derived from an EMBL/GenBank/DDBJ whole genome shotgun (WGS) entry which is preliminary data.</text>
</comment>
<dbReference type="Gene3D" id="3.40.50.12370">
    <property type="match status" value="1"/>
</dbReference>
<proteinExistence type="predicted"/>
<name>A0A371JN25_9FLAO</name>
<gene>
    <name evidence="1" type="ORF">DX873_13225</name>
</gene>
<dbReference type="RefSeq" id="WP_116184966.1">
    <property type="nucleotide sequence ID" value="NZ_QTJX01000003.1"/>
</dbReference>
<protein>
    <submittedName>
        <fullName evidence="1">Universal stress protein</fullName>
    </submittedName>
</protein>
<dbReference type="OrthoDB" id="9788959at2"/>
<keyword evidence="2" id="KW-1185">Reference proteome</keyword>
<evidence type="ECO:0000313" key="1">
    <source>
        <dbReference type="EMBL" id="RDY58645.1"/>
    </source>
</evidence>
<dbReference type="SUPFAM" id="SSF52402">
    <property type="entry name" value="Adenine nucleotide alpha hydrolases-like"/>
    <property type="match status" value="1"/>
</dbReference>
<sequence>MKHILLIANIDGHSPQLLRYAAKLCKDLDLRLHILQIEPKSQPILISSPYYMSKSGFIFNPKGNDKKKELEQYVLEHTSDLIDADWVSNQLIQGNIQDSLKTFINREKIDFIIASQSVFRHSAVGENNLFTQVLLNIADIPTLVVPGDHSYAGFNTIAYLTTLKGDDYHNLQWVRRNFASSKLTVLHFALKDISVQEEKKINYLKSELGDGIHFENRTIDIEDFITSEMKTASNEFDCLMVKTRKRNFWQRLIDPSTALHLILRIDIPTLVFKFTEEG</sequence>
<reference evidence="1 2" key="1">
    <citation type="submission" date="2018-08" db="EMBL/GenBank/DDBJ databases">
        <title>Muricauda nanhaiensis sp. nov., isolated from seawater of the South China Sea.</title>
        <authorList>
            <person name="Dang Y."/>
        </authorList>
    </citation>
    <scope>NUCLEOTIDE SEQUENCE [LARGE SCALE GENOMIC DNA]</scope>
    <source>
        <strain evidence="1 2">SM1704</strain>
    </source>
</reference>
<dbReference type="EMBL" id="QTJX01000003">
    <property type="protein sequence ID" value="RDY58645.1"/>
    <property type="molecule type" value="Genomic_DNA"/>
</dbReference>
<evidence type="ECO:0000313" key="2">
    <source>
        <dbReference type="Proteomes" id="UP000261828"/>
    </source>
</evidence>
<accession>A0A371JN25</accession>
<dbReference type="AlphaFoldDB" id="A0A371JN25"/>